<evidence type="ECO:0008006" key="4">
    <source>
        <dbReference type="Google" id="ProtNLM"/>
    </source>
</evidence>
<accession>A0AAV9VUI2</accession>
<proteinExistence type="predicted"/>
<dbReference type="InterPro" id="IPR032675">
    <property type="entry name" value="LRR_dom_sf"/>
</dbReference>
<reference evidence="2 3" key="1">
    <citation type="submission" date="2023-08" db="EMBL/GenBank/DDBJ databases">
        <authorList>
            <person name="Palmer J.M."/>
        </authorList>
    </citation>
    <scope>NUCLEOTIDE SEQUENCE [LARGE SCALE GENOMIC DNA]</scope>
    <source>
        <strain evidence="2 3">TWF481</strain>
    </source>
</reference>
<evidence type="ECO:0000256" key="1">
    <source>
        <dbReference type="SAM" id="MobiDB-lite"/>
    </source>
</evidence>
<dbReference type="SUPFAM" id="SSF52047">
    <property type="entry name" value="RNI-like"/>
    <property type="match status" value="1"/>
</dbReference>
<dbReference type="EMBL" id="JAVHJL010000011">
    <property type="protein sequence ID" value="KAK6496124.1"/>
    <property type="molecule type" value="Genomic_DNA"/>
</dbReference>
<protein>
    <recommendedName>
        <fullName evidence="4">F-box domain-containing protein</fullName>
    </recommendedName>
</protein>
<dbReference type="Gene3D" id="3.80.10.10">
    <property type="entry name" value="Ribonuclease Inhibitor"/>
    <property type="match status" value="1"/>
</dbReference>
<dbReference type="AlphaFoldDB" id="A0AAV9VUI2"/>
<feature type="region of interest" description="Disordered" evidence="1">
    <location>
        <begin position="1"/>
        <end position="30"/>
    </location>
</feature>
<feature type="compositionally biased region" description="Polar residues" evidence="1">
    <location>
        <begin position="1"/>
        <end position="15"/>
    </location>
</feature>
<evidence type="ECO:0000313" key="2">
    <source>
        <dbReference type="EMBL" id="KAK6496124.1"/>
    </source>
</evidence>
<comment type="caution">
    <text evidence="2">The sequence shown here is derived from an EMBL/GenBank/DDBJ whole genome shotgun (WGS) entry which is preliminary data.</text>
</comment>
<evidence type="ECO:0000313" key="3">
    <source>
        <dbReference type="Proteomes" id="UP001370758"/>
    </source>
</evidence>
<sequence>MQQGPMQNTTMQMYTQEPLPSLEVRDSPPEKSPKALILSVPLEILNLFSEFIHEEDDFLALRMTCHSFNTNFREAHHKSIYSVRRLFYCLESFENLLKVSRHPSGMNKYVRRIEISASTPYDYIARGSQFVDRVDANPNGEFDDIRDTILQIADISHIKTKEAAKFRKSGEVVAFLTLALAGFPKLQSIYMERNLQSGNFKRFSRSELNLFFPTVGFSFEKGLRRTLMTFQLNSTYSRGTWLLGSEPSSVYFWNLPVSSLILSGASDLESLTCGHKNCNFKMDVFDVSPNRLSQMTTTLGNLRILKLQLGGIRRPEPEEETRLNTKFSDWLETIGSNIQVLELERNALEYHYGPVLILPTKTGLPKLTKLTLNDTLISRSNLEQFLDTCKTQLEYIKIHKLIFQNGEVESLQWYLLLQYLKENCPRLREACFQPSSFEDLKVVSTFHQFDQLIPDLSAKTTERSIFDGCGWKVSYFATCARPLFEEVRPVGDALSLFQDAEAFWNSITDRKWRDEEFIGNLLR</sequence>
<dbReference type="Proteomes" id="UP001370758">
    <property type="component" value="Unassembled WGS sequence"/>
</dbReference>
<name>A0AAV9VUI2_9PEZI</name>
<organism evidence="2 3">
    <name type="scientific">Arthrobotrys musiformis</name>
    <dbReference type="NCBI Taxonomy" id="47236"/>
    <lineage>
        <taxon>Eukaryota</taxon>
        <taxon>Fungi</taxon>
        <taxon>Dikarya</taxon>
        <taxon>Ascomycota</taxon>
        <taxon>Pezizomycotina</taxon>
        <taxon>Orbiliomycetes</taxon>
        <taxon>Orbiliales</taxon>
        <taxon>Orbiliaceae</taxon>
        <taxon>Arthrobotrys</taxon>
    </lineage>
</organism>
<gene>
    <name evidence="2" type="ORF">TWF481_002147</name>
</gene>
<keyword evidence="3" id="KW-1185">Reference proteome</keyword>